<reference evidence="2 3" key="1">
    <citation type="submission" date="2019-01" db="EMBL/GenBank/DDBJ databases">
        <title>A draft genome assembly of the solar-powered sea slug Elysia chlorotica.</title>
        <authorList>
            <person name="Cai H."/>
            <person name="Li Q."/>
            <person name="Fang X."/>
            <person name="Li J."/>
            <person name="Curtis N.E."/>
            <person name="Altenburger A."/>
            <person name="Shibata T."/>
            <person name="Feng M."/>
            <person name="Maeda T."/>
            <person name="Schwartz J.A."/>
            <person name="Shigenobu S."/>
            <person name="Lundholm N."/>
            <person name="Nishiyama T."/>
            <person name="Yang H."/>
            <person name="Hasebe M."/>
            <person name="Li S."/>
            <person name="Pierce S.K."/>
            <person name="Wang J."/>
        </authorList>
    </citation>
    <scope>NUCLEOTIDE SEQUENCE [LARGE SCALE GENOMIC DNA]</scope>
    <source>
        <strain evidence="2">EC2010</strain>
        <tissue evidence="2">Whole organism of an adult</tissue>
    </source>
</reference>
<keyword evidence="3" id="KW-1185">Reference proteome</keyword>
<evidence type="ECO:0000313" key="2">
    <source>
        <dbReference type="EMBL" id="RUS71836.1"/>
    </source>
</evidence>
<dbReference type="EMBL" id="RQTK01001152">
    <property type="protein sequence ID" value="RUS71836.1"/>
    <property type="molecule type" value="Genomic_DNA"/>
</dbReference>
<keyword evidence="1" id="KW-0732">Signal</keyword>
<protein>
    <submittedName>
        <fullName evidence="2">Uncharacterized protein</fullName>
    </submittedName>
</protein>
<dbReference type="Proteomes" id="UP000271974">
    <property type="component" value="Unassembled WGS sequence"/>
</dbReference>
<evidence type="ECO:0000313" key="3">
    <source>
        <dbReference type="Proteomes" id="UP000271974"/>
    </source>
</evidence>
<feature type="signal peptide" evidence="1">
    <location>
        <begin position="1"/>
        <end position="24"/>
    </location>
</feature>
<feature type="chain" id="PRO_5018685830" evidence="1">
    <location>
        <begin position="25"/>
        <end position="583"/>
    </location>
</feature>
<accession>A0A3S1B4L6</accession>
<proteinExistence type="predicted"/>
<evidence type="ECO:0000256" key="1">
    <source>
        <dbReference type="SAM" id="SignalP"/>
    </source>
</evidence>
<dbReference type="AlphaFoldDB" id="A0A3S1B4L6"/>
<sequence length="583" mass="63821">MLLHEHVGLLAFSVAQLFIVPVLADINSGCPSWGCLPQGTFSFSAGIPTATNKLTWSTEIDQISGSVDDLSFQGCVSDQQTVVCPTSRGYVSLDPENGNVLWNYTTKTAPYLPVMDIYGDVIGMDTESLYYVASDGKPKQPINIKILQPAFSIMVANDSILFLTSTSTETGQVVTYGTDGVVDASITLTGVVERVNGTFVPSSQPIISGFRVYLLTEFVPTDMTSKAAQESLGMQRLYAFDLRARMADRIHTVWFYNLEMEGNHKHPTKNGGPYRTRGSDPGIIPPIVMYYKGVVYINNVGPQAGRTPNAKDNQPYSSMLWAFRDNGNDATLLYKKTCWYGPMAVYDTYNDLDSRGNHGTSTSSSWTRTSEEDNPIIWILNRSPAMIAGHNAKDGSVIGRIDLAGVSKVEGWATSKMGVTRLSVNSTKDVIVVGMQDSSGEAFLVAVEVDRKMPNNASLMFSTKIGGVSLHQSLKSKTQENPAHDDQERVPVWDSRWNDKLYLQAGSYKTDRMASDSTSFRVAGQIVNVAFQKFQAPKTKAGGYWARDRQGQAQGMTDWKLGVVALVEEIGAGYSKLHVAAVF</sequence>
<comment type="caution">
    <text evidence="2">The sequence shown here is derived from an EMBL/GenBank/DDBJ whole genome shotgun (WGS) entry which is preliminary data.</text>
</comment>
<dbReference type="OrthoDB" id="6116336at2759"/>
<gene>
    <name evidence="2" type="ORF">EGW08_020399</name>
</gene>
<organism evidence="2 3">
    <name type="scientific">Elysia chlorotica</name>
    <name type="common">Eastern emerald elysia</name>
    <name type="synonym">Sea slug</name>
    <dbReference type="NCBI Taxonomy" id="188477"/>
    <lineage>
        <taxon>Eukaryota</taxon>
        <taxon>Metazoa</taxon>
        <taxon>Spiralia</taxon>
        <taxon>Lophotrochozoa</taxon>
        <taxon>Mollusca</taxon>
        <taxon>Gastropoda</taxon>
        <taxon>Heterobranchia</taxon>
        <taxon>Euthyneura</taxon>
        <taxon>Panpulmonata</taxon>
        <taxon>Sacoglossa</taxon>
        <taxon>Placobranchoidea</taxon>
        <taxon>Plakobranchidae</taxon>
        <taxon>Elysia</taxon>
    </lineage>
</organism>
<name>A0A3S1B4L6_ELYCH</name>